<evidence type="ECO:0000313" key="2">
    <source>
        <dbReference type="EMBL" id="KAF3832628.1"/>
    </source>
</evidence>
<name>A0A7J5X847_DISMA</name>
<feature type="region of interest" description="Disordered" evidence="1">
    <location>
        <begin position="45"/>
        <end position="70"/>
    </location>
</feature>
<keyword evidence="3" id="KW-1185">Reference proteome</keyword>
<accession>A0A7J5X847</accession>
<evidence type="ECO:0000313" key="3">
    <source>
        <dbReference type="Proteomes" id="UP000518266"/>
    </source>
</evidence>
<dbReference type="Proteomes" id="UP000518266">
    <property type="component" value="Unassembled WGS sequence"/>
</dbReference>
<organism evidence="2 3">
    <name type="scientific">Dissostichus mawsoni</name>
    <name type="common">Antarctic cod</name>
    <dbReference type="NCBI Taxonomy" id="36200"/>
    <lineage>
        <taxon>Eukaryota</taxon>
        <taxon>Metazoa</taxon>
        <taxon>Chordata</taxon>
        <taxon>Craniata</taxon>
        <taxon>Vertebrata</taxon>
        <taxon>Euteleostomi</taxon>
        <taxon>Actinopterygii</taxon>
        <taxon>Neopterygii</taxon>
        <taxon>Teleostei</taxon>
        <taxon>Neoteleostei</taxon>
        <taxon>Acanthomorphata</taxon>
        <taxon>Eupercaria</taxon>
        <taxon>Perciformes</taxon>
        <taxon>Notothenioidei</taxon>
        <taxon>Nototheniidae</taxon>
        <taxon>Dissostichus</taxon>
    </lineage>
</organism>
<comment type="caution">
    <text evidence="2">The sequence shown here is derived from an EMBL/GenBank/DDBJ whole genome shotgun (WGS) entry which is preliminary data.</text>
</comment>
<protein>
    <submittedName>
        <fullName evidence="2">Uncharacterized protein</fullName>
    </submittedName>
</protein>
<evidence type="ECO:0000256" key="1">
    <source>
        <dbReference type="SAM" id="MobiDB-lite"/>
    </source>
</evidence>
<sequence length="143" mass="15665">MGLLERDMEHVSRPSIRSILEVSMTSFSFSLRKQHTRPADSAVGQAVLGVDEKMAPERARRTQSAPTHRAHAALRSLGGHVVVSRGVGGRVFTVVVKMSKPGQRHRADPSRWTHCSDAQLISNSSEDTPNRIVGYEETMGSSC</sequence>
<dbReference type="AlphaFoldDB" id="A0A7J5X847"/>
<proteinExistence type="predicted"/>
<dbReference type="EMBL" id="JAAKFY010000027">
    <property type="protein sequence ID" value="KAF3832628.1"/>
    <property type="molecule type" value="Genomic_DNA"/>
</dbReference>
<reference evidence="2 3" key="1">
    <citation type="submission" date="2020-03" db="EMBL/GenBank/DDBJ databases">
        <title>Dissostichus mawsoni Genome sequencing and assembly.</title>
        <authorList>
            <person name="Park H."/>
        </authorList>
    </citation>
    <scope>NUCLEOTIDE SEQUENCE [LARGE SCALE GENOMIC DNA]</scope>
    <source>
        <strain evidence="2">DM0001</strain>
        <tissue evidence="2">Muscle</tissue>
    </source>
</reference>
<gene>
    <name evidence="2" type="ORF">F7725_026293</name>
</gene>
<feature type="compositionally biased region" description="Basic and acidic residues" evidence="1">
    <location>
        <begin position="50"/>
        <end position="60"/>
    </location>
</feature>